<sequence>MKLHRKFWMQLHLYLSLFFLPAALIYAITGALFIFEIRANSGATIEKIPLDSKPARGEERDFIINILQEHNLKVPDNTEIKMGKGGSPSMGNIKYSASIVNDQKDGLVLQVIDRSLYGILVLMHFSKGDRFELGGFKFMWFDFIAITFGLSMILFYLSGLIMTSFCKGKRKAGFGVMILGFIVTIIATYFSI</sequence>
<dbReference type="RefSeq" id="WP_104699486.1">
    <property type="nucleotide sequence ID" value="NZ_FZPP01000007.1"/>
</dbReference>
<keyword evidence="3" id="KW-1185">Reference proteome</keyword>
<keyword evidence="1" id="KW-0812">Transmembrane</keyword>
<proteinExistence type="predicted"/>
<reference evidence="2 3" key="1">
    <citation type="submission" date="2018-04" db="EMBL/GenBank/DDBJ databases">
        <title>Novel Campyloabacter and Helicobacter Species and Strains.</title>
        <authorList>
            <person name="Mannion A.J."/>
            <person name="Shen Z."/>
            <person name="Fox J.G."/>
        </authorList>
    </citation>
    <scope>NUCLEOTIDE SEQUENCE [LARGE SCALE GENOMIC DNA]</scope>
    <source>
        <strain evidence="2 3">MIT 98-6070</strain>
    </source>
</reference>
<dbReference type="EMBL" id="NXLR01000004">
    <property type="protein sequence ID" value="RDU60239.1"/>
    <property type="molecule type" value="Genomic_DNA"/>
</dbReference>
<gene>
    <name evidence="2" type="ORF">CQA63_03220</name>
</gene>
<dbReference type="AlphaFoldDB" id="A0A3D8I521"/>
<dbReference type="OrthoDB" id="5327112at2"/>
<keyword evidence="1" id="KW-0472">Membrane</keyword>
<feature type="transmembrane region" description="Helical" evidence="1">
    <location>
        <begin position="12"/>
        <end position="35"/>
    </location>
</feature>
<evidence type="ECO:0000313" key="2">
    <source>
        <dbReference type="EMBL" id="RDU60239.1"/>
    </source>
</evidence>
<protein>
    <submittedName>
        <fullName evidence="2">Uncharacterized protein</fullName>
    </submittedName>
</protein>
<accession>A0A3D8I521</accession>
<organism evidence="2 3">
    <name type="scientific">Helicobacter marmotae</name>
    <dbReference type="NCBI Taxonomy" id="152490"/>
    <lineage>
        <taxon>Bacteria</taxon>
        <taxon>Pseudomonadati</taxon>
        <taxon>Campylobacterota</taxon>
        <taxon>Epsilonproteobacteria</taxon>
        <taxon>Campylobacterales</taxon>
        <taxon>Helicobacteraceae</taxon>
        <taxon>Helicobacter</taxon>
    </lineage>
</organism>
<feature type="transmembrane region" description="Helical" evidence="1">
    <location>
        <begin position="138"/>
        <end position="160"/>
    </location>
</feature>
<dbReference type="Proteomes" id="UP000256599">
    <property type="component" value="Unassembled WGS sequence"/>
</dbReference>
<keyword evidence="1" id="KW-1133">Transmembrane helix</keyword>
<evidence type="ECO:0000256" key="1">
    <source>
        <dbReference type="SAM" id="Phobius"/>
    </source>
</evidence>
<evidence type="ECO:0000313" key="3">
    <source>
        <dbReference type="Proteomes" id="UP000256599"/>
    </source>
</evidence>
<feature type="transmembrane region" description="Helical" evidence="1">
    <location>
        <begin position="172"/>
        <end position="190"/>
    </location>
</feature>
<name>A0A3D8I521_9HELI</name>
<comment type="caution">
    <text evidence="2">The sequence shown here is derived from an EMBL/GenBank/DDBJ whole genome shotgun (WGS) entry which is preliminary data.</text>
</comment>